<comment type="caution">
    <text evidence="1">The sequence shown here is derived from an EMBL/GenBank/DDBJ whole genome shotgun (WGS) entry which is preliminary data.</text>
</comment>
<dbReference type="Proteomes" id="UP001233999">
    <property type="component" value="Unassembled WGS sequence"/>
</dbReference>
<protein>
    <submittedName>
        <fullName evidence="1">Uncharacterized protein</fullName>
    </submittedName>
</protein>
<proteinExistence type="predicted"/>
<evidence type="ECO:0000313" key="2">
    <source>
        <dbReference type="Proteomes" id="UP001233999"/>
    </source>
</evidence>
<keyword evidence="2" id="KW-1185">Reference proteome</keyword>
<organism evidence="1 2">
    <name type="scientific">Diploptera punctata</name>
    <name type="common">Pacific beetle cockroach</name>
    <dbReference type="NCBI Taxonomy" id="6984"/>
    <lineage>
        <taxon>Eukaryota</taxon>
        <taxon>Metazoa</taxon>
        <taxon>Ecdysozoa</taxon>
        <taxon>Arthropoda</taxon>
        <taxon>Hexapoda</taxon>
        <taxon>Insecta</taxon>
        <taxon>Pterygota</taxon>
        <taxon>Neoptera</taxon>
        <taxon>Polyneoptera</taxon>
        <taxon>Dictyoptera</taxon>
        <taxon>Blattodea</taxon>
        <taxon>Blaberoidea</taxon>
        <taxon>Blaberidae</taxon>
        <taxon>Diplopterinae</taxon>
        <taxon>Diploptera</taxon>
    </lineage>
</organism>
<evidence type="ECO:0000313" key="1">
    <source>
        <dbReference type="EMBL" id="KAJ9590041.1"/>
    </source>
</evidence>
<reference evidence="1" key="2">
    <citation type="submission" date="2023-05" db="EMBL/GenBank/DDBJ databases">
        <authorList>
            <person name="Fouks B."/>
        </authorList>
    </citation>
    <scope>NUCLEOTIDE SEQUENCE</scope>
    <source>
        <strain evidence="1">Stay&amp;Tobe</strain>
        <tissue evidence="1">Testes</tissue>
    </source>
</reference>
<gene>
    <name evidence="1" type="ORF">L9F63_016838</name>
</gene>
<feature type="non-terminal residue" evidence="1">
    <location>
        <position position="1"/>
    </location>
</feature>
<sequence>MNSSTQFMPPVLDYRWNGFKLIKTTRGKGFDKKNTVPIVFQDDIWETTLSVVAENDAYIVLCESIYPNNKKSNCYWVILGGWPGNLDKGSAIRRCPDGVYSPTDECKQNQNLTS</sequence>
<dbReference type="AlphaFoldDB" id="A0AAD8A119"/>
<dbReference type="EMBL" id="JASPKZ010004574">
    <property type="protein sequence ID" value="KAJ9590041.1"/>
    <property type="molecule type" value="Genomic_DNA"/>
</dbReference>
<accession>A0AAD8A119</accession>
<name>A0AAD8A119_DIPPU</name>
<reference evidence="1" key="1">
    <citation type="journal article" date="2023" name="IScience">
        <title>Live-bearing cockroach genome reveals convergent evolutionary mechanisms linked to viviparity in insects and beyond.</title>
        <authorList>
            <person name="Fouks B."/>
            <person name="Harrison M.C."/>
            <person name="Mikhailova A.A."/>
            <person name="Marchal E."/>
            <person name="English S."/>
            <person name="Carruthers M."/>
            <person name="Jennings E.C."/>
            <person name="Chiamaka E.L."/>
            <person name="Frigard R.A."/>
            <person name="Pippel M."/>
            <person name="Attardo G.M."/>
            <person name="Benoit J.B."/>
            <person name="Bornberg-Bauer E."/>
            <person name="Tobe S.S."/>
        </authorList>
    </citation>
    <scope>NUCLEOTIDE SEQUENCE</scope>
    <source>
        <strain evidence="1">Stay&amp;Tobe</strain>
    </source>
</reference>